<dbReference type="Pfam" id="PF00704">
    <property type="entry name" value="Glyco_hydro_18"/>
    <property type="match status" value="1"/>
</dbReference>
<dbReference type="SMART" id="SM00636">
    <property type="entry name" value="Glyco_18"/>
    <property type="match status" value="1"/>
</dbReference>
<evidence type="ECO:0000259" key="1">
    <source>
        <dbReference type="PROSITE" id="PS51910"/>
    </source>
</evidence>
<evidence type="ECO:0000313" key="2">
    <source>
        <dbReference type="EMBL" id="TMJ08939.1"/>
    </source>
</evidence>
<reference evidence="2 3" key="1">
    <citation type="journal article" date="2019" name="Nat. Microbiol.">
        <title>Mediterranean grassland soil C-N compound turnover is dependent on rainfall and depth, and is mediated by genomically divergent microorganisms.</title>
        <authorList>
            <person name="Diamond S."/>
            <person name="Andeer P.F."/>
            <person name="Li Z."/>
            <person name="Crits-Christoph A."/>
            <person name="Burstein D."/>
            <person name="Anantharaman K."/>
            <person name="Lane K.R."/>
            <person name="Thomas B.C."/>
            <person name="Pan C."/>
            <person name="Northen T.R."/>
            <person name="Banfield J.F."/>
        </authorList>
    </citation>
    <scope>NUCLEOTIDE SEQUENCE [LARGE SCALE GENOMIC DNA]</scope>
    <source>
        <strain evidence="2">NP_2</strain>
    </source>
</reference>
<dbReference type="Gene3D" id="3.10.50.10">
    <property type="match status" value="1"/>
</dbReference>
<dbReference type="Proteomes" id="UP000318661">
    <property type="component" value="Unassembled WGS sequence"/>
</dbReference>
<dbReference type="InterPro" id="IPR029070">
    <property type="entry name" value="Chitinase_insertion_sf"/>
</dbReference>
<protein>
    <recommendedName>
        <fullName evidence="1">GH18 domain-containing protein</fullName>
    </recommendedName>
</protein>
<dbReference type="Gene3D" id="3.20.20.80">
    <property type="entry name" value="Glycosidases"/>
    <property type="match status" value="1"/>
</dbReference>
<dbReference type="PROSITE" id="PS51910">
    <property type="entry name" value="GH18_2"/>
    <property type="match status" value="1"/>
</dbReference>
<feature type="domain" description="GH18" evidence="1">
    <location>
        <begin position="51"/>
        <end position="361"/>
    </location>
</feature>
<dbReference type="SUPFAM" id="SSF51445">
    <property type="entry name" value="(Trans)glycosidases"/>
    <property type="match status" value="1"/>
</dbReference>
<accession>A0A537LLN9</accession>
<sequence>MIFGRLAPPRGGTMLLGIFRRGALYTLVGVLTSTAFAGAATGAYVERRSSPVVVAYYVDADQDSLTTLLTHGHRISWIITTNFTLLDLTGRLYGVHDPEVVEAAHRLGSEVHFRVANFVGGDWSRAVAHAVLTHPAARSQAVARILLVLDAYQYDGVNLDLENVPPKDRAALSSFVAEVSRKVHARGKTLTIAVPGKTQDWPDSNWAGAFDLAALGHASDAIIVMAYDQHWSTSAPGPVAALPWVEEVAQFAAQEVGPDKVLLGLAFYGYDWPRRGHAVGVSMREAEHRAARSGARIQWDQDAHVPYFKTATRTVYFENARSIEHKLELATRHSLGGIAAWRLGQELPQVWDVVSAYGGPQHTNIPAPP</sequence>
<dbReference type="PANTHER" id="PTHR46066:SF2">
    <property type="entry name" value="CHITINASE DOMAIN-CONTAINING PROTEIN 1"/>
    <property type="match status" value="1"/>
</dbReference>
<dbReference type="AlphaFoldDB" id="A0A537LLN9"/>
<name>A0A537LLN9_9BACT</name>
<organism evidence="2 3">
    <name type="scientific">Candidatus Segetimicrobium genomatis</name>
    <dbReference type="NCBI Taxonomy" id="2569760"/>
    <lineage>
        <taxon>Bacteria</taxon>
        <taxon>Bacillati</taxon>
        <taxon>Candidatus Sysuimicrobiota</taxon>
        <taxon>Candidatus Sysuimicrobiia</taxon>
        <taxon>Candidatus Sysuimicrobiales</taxon>
        <taxon>Candidatus Segetimicrobiaceae</taxon>
        <taxon>Candidatus Segetimicrobium</taxon>
    </lineage>
</organism>
<proteinExistence type="predicted"/>
<dbReference type="EMBL" id="VBAJ01000074">
    <property type="protein sequence ID" value="TMJ08939.1"/>
    <property type="molecule type" value="Genomic_DNA"/>
</dbReference>
<gene>
    <name evidence="2" type="ORF">E6G99_03535</name>
</gene>
<evidence type="ECO:0000313" key="3">
    <source>
        <dbReference type="Proteomes" id="UP000318661"/>
    </source>
</evidence>
<dbReference type="InterPro" id="IPR001223">
    <property type="entry name" value="Glyco_hydro18_cat"/>
</dbReference>
<dbReference type="GO" id="GO:0008061">
    <property type="term" value="F:chitin binding"/>
    <property type="evidence" value="ECO:0007669"/>
    <property type="project" value="InterPro"/>
</dbReference>
<dbReference type="InterPro" id="IPR011583">
    <property type="entry name" value="Chitinase_II/V-like_cat"/>
</dbReference>
<comment type="caution">
    <text evidence="2">The sequence shown here is derived from an EMBL/GenBank/DDBJ whole genome shotgun (WGS) entry which is preliminary data.</text>
</comment>
<dbReference type="InterPro" id="IPR017853">
    <property type="entry name" value="GH"/>
</dbReference>
<dbReference type="PANTHER" id="PTHR46066">
    <property type="entry name" value="CHITINASE DOMAIN-CONTAINING PROTEIN 1 FAMILY MEMBER"/>
    <property type="match status" value="1"/>
</dbReference>
<dbReference type="GO" id="GO:0005975">
    <property type="term" value="P:carbohydrate metabolic process"/>
    <property type="evidence" value="ECO:0007669"/>
    <property type="project" value="InterPro"/>
</dbReference>